<gene>
    <name evidence="7" type="ORF">TrST_g4971</name>
</gene>
<feature type="compositionally biased region" description="Basic and acidic residues" evidence="5">
    <location>
        <begin position="222"/>
        <end position="247"/>
    </location>
</feature>
<dbReference type="GO" id="GO:0005524">
    <property type="term" value="F:ATP binding"/>
    <property type="evidence" value="ECO:0007669"/>
    <property type="project" value="UniProtKB-KW"/>
</dbReference>
<dbReference type="PANTHER" id="PTHR44329:SF288">
    <property type="entry name" value="MITOGEN-ACTIVATED PROTEIN KINASE KINASE KINASE 20"/>
    <property type="match status" value="1"/>
</dbReference>
<keyword evidence="2" id="KW-0547">Nucleotide-binding</keyword>
<dbReference type="SUPFAM" id="SSF56112">
    <property type="entry name" value="Protein kinase-like (PK-like)"/>
    <property type="match status" value="1"/>
</dbReference>
<dbReference type="Gene3D" id="1.10.510.10">
    <property type="entry name" value="Transferase(Phosphotransferase) domain 1"/>
    <property type="match status" value="1"/>
</dbReference>
<evidence type="ECO:0000256" key="4">
    <source>
        <dbReference type="ARBA" id="ARBA00022840"/>
    </source>
</evidence>
<feature type="region of interest" description="Disordered" evidence="5">
    <location>
        <begin position="1"/>
        <end position="52"/>
    </location>
</feature>
<evidence type="ECO:0000313" key="7">
    <source>
        <dbReference type="EMBL" id="GMH67658.1"/>
    </source>
</evidence>
<dbReference type="SMART" id="SM00220">
    <property type="entry name" value="S_TKc"/>
    <property type="match status" value="1"/>
</dbReference>
<keyword evidence="4" id="KW-0067">ATP-binding</keyword>
<feature type="compositionally biased region" description="Pro residues" evidence="5">
    <location>
        <begin position="7"/>
        <end position="25"/>
    </location>
</feature>
<reference evidence="8" key="1">
    <citation type="journal article" date="2023" name="Commun. Biol.">
        <title>Genome analysis of Parmales, the sister group of diatoms, reveals the evolutionary specialization of diatoms from phago-mixotrophs to photoautotrophs.</title>
        <authorList>
            <person name="Ban H."/>
            <person name="Sato S."/>
            <person name="Yoshikawa S."/>
            <person name="Yamada K."/>
            <person name="Nakamura Y."/>
            <person name="Ichinomiya M."/>
            <person name="Sato N."/>
            <person name="Blanc-Mathieu R."/>
            <person name="Endo H."/>
            <person name="Kuwata A."/>
            <person name="Ogata H."/>
        </authorList>
    </citation>
    <scope>NUCLEOTIDE SEQUENCE [LARGE SCALE GENOMIC DNA]</scope>
    <source>
        <strain evidence="8">NIES 3701</strain>
    </source>
</reference>
<evidence type="ECO:0000256" key="1">
    <source>
        <dbReference type="ARBA" id="ARBA00022679"/>
    </source>
</evidence>
<organism evidence="7 8">
    <name type="scientific">Triparma strigata</name>
    <dbReference type="NCBI Taxonomy" id="1606541"/>
    <lineage>
        <taxon>Eukaryota</taxon>
        <taxon>Sar</taxon>
        <taxon>Stramenopiles</taxon>
        <taxon>Ochrophyta</taxon>
        <taxon>Bolidophyceae</taxon>
        <taxon>Parmales</taxon>
        <taxon>Triparmaceae</taxon>
        <taxon>Triparma</taxon>
    </lineage>
</organism>
<dbReference type="InterPro" id="IPR051681">
    <property type="entry name" value="Ser/Thr_Kinases-Pseudokinases"/>
</dbReference>
<dbReference type="AlphaFoldDB" id="A0A9W7AEA4"/>
<feature type="region of interest" description="Disordered" evidence="5">
    <location>
        <begin position="219"/>
        <end position="304"/>
    </location>
</feature>
<dbReference type="PANTHER" id="PTHR44329">
    <property type="entry name" value="SERINE/THREONINE-PROTEIN KINASE TNNI3K-RELATED"/>
    <property type="match status" value="1"/>
</dbReference>
<protein>
    <recommendedName>
        <fullName evidence="6">Protein kinase domain-containing protein</fullName>
    </recommendedName>
</protein>
<keyword evidence="8" id="KW-1185">Reference proteome</keyword>
<dbReference type="OrthoDB" id="192267at2759"/>
<dbReference type="InterPro" id="IPR011009">
    <property type="entry name" value="Kinase-like_dom_sf"/>
</dbReference>
<dbReference type="EMBL" id="BRXY01000119">
    <property type="protein sequence ID" value="GMH67658.1"/>
    <property type="molecule type" value="Genomic_DNA"/>
</dbReference>
<feature type="compositionally biased region" description="Low complexity" evidence="5">
    <location>
        <begin position="254"/>
        <end position="270"/>
    </location>
</feature>
<comment type="caution">
    <text evidence="7">The sequence shown here is derived from an EMBL/GenBank/DDBJ whole genome shotgun (WGS) entry which is preliminary data.</text>
</comment>
<proteinExistence type="predicted"/>
<evidence type="ECO:0000256" key="2">
    <source>
        <dbReference type="ARBA" id="ARBA00022741"/>
    </source>
</evidence>
<dbReference type="Proteomes" id="UP001165085">
    <property type="component" value="Unassembled WGS sequence"/>
</dbReference>
<dbReference type="Pfam" id="PF07714">
    <property type="entry name" value="PK_Tyr_Ser-Thr"/>
    <property type="match status" value="1"/>
</dbReference>
<keyword evidence="1" id="KW-0808">Transferase</keyword>
<feature type="compositionally biased region" description="Pro residues" evidence="5">
    <location>
        <begin position="285"/>
        <end position="302"/>
    </location>
</feature>
<evidence type="ECO:0000256" key="3">
    <source>
        <dbReference type="ARBA" id="ARBA00022777"/>
    </source>
</evidence>
<evidence type="ECO:0000313" key="8">
    <source>
        <dbReference type="Proteomes" id="UP001165085"/>
    </source>
</evidence>
<dbReference type="GO" id="GO:0004674">
    <property type="term" value="F:protein serine/threonine kinase activity"/>
    <property type="evidence" value="ECO:0007669"/>
    <property type="project" value="TreeGrafter"/>
</dbReference>
<keyword evidence="3" id="KW-0418">Kinase</keyword>
<name>A0A9W7AEA4_9STRA</name>
<dbReference type="InterPro" id="IPR000719">
    <property type="entry name" value="Prot_kinase_dom"/>
</dbReference>
<evidence type="ECO:0000259" key="6">
    <source>
        <dbReference type="PROSITE" id="PS50011"/>
    </source>
</evidence>
<feature type="domain" description="Protein kinase" evidence="6">
    <location>
        <begin position="311"/>
        <end position="593"/>
    </location>
</feature>
<dbReference type="Gene3D" id="3.30.200.20">
    <property type="entry name" value="Phosphorylase Kinase, domain 1"/>
    <property type="match status" value="1"/>
</dbReference>
<accession>A0A9W7AEA4</accession>
<dbReference type="PROSITE" id="PS50011">
    <property type="entry name" value="PROTEIN_KINASE_DOM"/>
    <property type="match status" value="1"/>
</dbReference>
<evidence type="ECO:0000256" key="5">
    <source>
        <dbReference type="SAM" id="MobiDB-lite"/>
    </source>
</evidence>
<sequence>MATEFEPPTPRAHSPHPPTSSPHPPTSNSKPYSKSTPNANAGPAKSQGGWSIGTCTSSLMEVGGGEHGGQQGGQAVSSVLAATCDSVGFDIAEVWLRTGPKTHQLTHSHLRPHSLKSHLTQLTEVYYGPSSSLRTHRLSPALCKRAKDSADIVWLTSTSSSDELSCAISDIKTAVACPVCNESLGVSVTVIFFALKGLVMDRSIVEFVFHMSLATGVASRGWEGEREEERKEMGRPFEMGAEKRLGTLDEGNGSEKQSSSLSKSLSSGHSNNPVDPKAGLGSPSSPLPSPRSAPSPSLPSTPPLDVKWSSLRNVEYLTDGGNTWIHTATHNSTTVVVKTLKPECQDVALAINEIEGELNVHRRLRHTSIVGFIGAGLTAKGMRFLVLERLDGGTLTQVLGYDTRIRDRRRRFWKRRQMSYSEVLKHATALSSAMNYLHSKAIEGCMIMHRDLKPDNIGFTLDGSLKLIDFGLAKVIEGSDPTADDVYRMSGETGSLRYMAPEVADNKPYNHKSDVYSFGVILWEMTSYKKPYEGFSREAFYRRVVKGKERPVVSKKWPKELGKLMGECWDEDVKKRPNFEEVERRLREMGEVVKQGEKGKGKGIMGGLIDRHSTWF</sequence>
<dbReference type="InterPro" id="IPR001245">
    <property type="entry name" value="Ser-Thr/Tyr_kinase_cat_dom"/>
</dbReference>